<dbReference type="InterPro" id="IPR051712">
    <property type="entry name" value="ARTD-AVP"/>
</dbReference>
<accession>A0AA36N4I6</accession>
<evidence type="ECO:0000256" key="1">
    <source>
        <dbReference type="SAM" id="Coils"/>
    </source>
</evidence>
<feature type="compositionally biased region" description="Polar residues" evidence="2">
    <location>
        <begin position="31"/>
        <end position="41"/>
    </location>
</feature>
<proteinExistence type="predicted"/>
<sequence>MEPQRAKVRVTGVVKKPPAAAPAAPSAEAWSTPQRGFSTGSPVPAEKEGARVVNTQVNRVPKVLVHGQHSESGASIATREPSPPGNSSPEVIRKRPISAHSKVVVRSRSKSVDAHAHAAATGQELASKPDEGELAKLRTENQLLRTQLQQGMEQSRSVAAEKMVLQAEKDGLESRFAKLESQLAAQQREREELLEAQSGLREEKEALAARCQALERQLARRDSESRKVGWAESTTLAVPNAANAPNDRPTTGNSMASGTIVNSCLSFESAASHASLIYCSSPNSLRSVAEWVFPLQNRILPPEKTYDRQLLAPSDPRRQWLEEYIQGSLMSHRKTYDSEEWCSPPQIEIIRVSEVFNPIVNNAFYQQLNQMTEVWGTDRQPVPELHRAIPIRTAWDQSRMNEVLLFHGCKWDSLFGILREGFDPRLGGINTGAAFGIGCYFTTAGRRTSDVGSRKSEVGSRKSDASQR</sequence>
<dbReference type="SUPFAM" id="SSF56399">
    <property type="entry name" value="ADP-ribosylation"/>
    <property type="match status" value="1"/>
</dbReference>
<comment type="caution">
    <text evidence="4">The sequence shown here is derived from an EMBL/GenBank/DDBJ whole genome shotgun (WGS) entry which is preliminary data.</text>
</comment>
<keyword evidence="1" id="KW-0175">Coiled coil</keyword>
<feature type="coiled-coil region" evidence="1">
    <location>
        <begin position="134"/>
        <end position="224"/>
    </location>
</feature>
<organism evidence="4 5">
    <name type="scientific">Effrenium voratum</name>
    <dbReference type="NCBI Taxonomy" id="2562239"/>
    <lineage>
        <taxon>Eukaryota</taxon>
        <taxon>Sar</taxon>
        <taxon>Alveolata</taxon>
        <taxon>Dinophyceae</taxon>
        <taxon>Suessiales</taxon>
        <taxon>Symbiodiniaceae</taxon>
        <taxon>Effrenium</taxon>
    </lineage>
</organism>
<dbReference type="GO" id="GO:1990404">
    <property type="term" value="F:NAD+-protein mono-ADP-ribosyltransferase activity"/>
    <property type="evidence" value="ECO:0007669"/>
    <property type="project" value="TreeGrafter"/>
</dbReference>
<evidence type="ECO:0000313" key="4">
    <source>
        <dbReference type="EMBL" id="CAJ1392153.1"/>
    </source>
</evidence>
<feature type="region of interest" description="Disordered" evidence="2">
    <location>
        <begin position="65"/>
        <end position="130"/>
    </location>
</feature>
<protein>
    <recommendedName>
        <fullName evidence="3">PARP catalytic domain-containing protein</fullName>
    </recommendedName>
</protein>
<dbReference type="GO" id="GO:0003950">
    <property type="term" value="F:NAD+ poly-ADP-ribosyltransferase activity"/>
    <property type="evidence" value="ECO:0007669"/>
    <property type="project" value="InterPro"/>
</dbReference>
<dbReference type="Pfam" id="PF00644">
    <property type="entry name" value="PARP"/>
    <property type="match status" value="1"/>
</dbReference>
<reference evidence="4" key="1">
    <citation type="submission" date="2023-08" db="EMBL/GenBank/DDBJ databases">
        <authorList>
            <person name="Chen Y."/>
            <person name="Shah S."/>
            <person name="Dougan E. K."/>
            <person name="Thang M."/>
            <person name="Chan C."/>
        </authorList>
    </citation>
    <scope>NUCLEOTIDE SEQUENCE</scope>
</reference>
<feature type="compositionally biased region" description="Low complexity" evidence="2">
    <location>
        <begin position="17"/>
        <end position="29"/>
    </location>
</feature>
<dbReference type="Proteomes" id="UP001178507">
    <property type="component" value="Unassembled WGS sequence"/>
</dbReference>
<feature type="domain" description="PARP catalytic" evidence="3">
    <location>
        <begin position="394"/>
        <end position="443"/>
    </location>
</feature>
<dbReference type="GO" id="GO:0005634">
    <property type="term" value="C:nucleus"/>
    <property type="evidence" value="ECO:0007669"/>
    <property type="project" value="TreeGrafter"/>
</dbReference>
<evidence type="ECO:0000313" key="5">
    <source>
        <dbReference type="Proteomes" id="UP001178507"/>
    </source>
</evidence>
<keyword evidence="5" id="KW-1185">Reference proteome</keyword>
<gene>
    <name evidence="4" type="ORF">EVOR1521_LOCUS17318</name>
</gene>
<dbReference type="EMBL" id="CAUJNA010002269">
    <property type="protein sequence ID" value="CAJ1392153.1"/>
    <property type="molecule type" value="Genomic_DNA"/>
</dbReference>
<dbReference type="InterPro" id="IPR012317">
    <property type="entry name" value="Poly(ADP-ribose)pol_cat_dom"/>
</dbReference>
<dbReference type="PANTHER" id="PTHR45740">
    <property type="entry name" value="POLY [ADP-RIBOSE] POLYMERASE"/>
    <property type="match status" value="1"/>
</dbReference>
<evidence type="ECO:0000256" key="2">
    <source>
        <dbReference type="SAM" id="MobiDB-lite"/>
    </source>
</evidence>
<dbReference type="PANTHER" id="PTHR45740:SF2">
    <property type="entry name" value="POLY [ADP-RIBOSE] POLYMERASE"/>
    <property type="match status" value="1"/>
</dbReference>
<dbReference type="AlphaFoldDB" id="A0AA36N4I6"/>
<feature type="region of interest" description="Disordered" evidence="2">
    <location>
        <begin position="1"/>
        <end position="47"/>
    </location>
</feature>
<name>A0AA36N4I6_9DINO</name>
<dbReference type="Gene3D" id="3.90.228.10">
    <property type="match status" value="1"/>
</dbReference>
<evidence type="ECO:0000259" key="3">
    <source>
        <dbReference type="Pfam" id="PF00644"/>
    </source>
</evidence>